<evidence type="ECO:0000313" key="2">
    <source>
        <dbReference type="EMBL" id="HEC68458.1"/>
    </source>
</evidence>
<name>A0A7C1W2E4_DESA2</name>
<accession>A0A7C1W2E4</accession>
<reference evidence="2" key="1">
    <citation type="journal article" date="2020" name="mSystems">
        <title>Genome- and Community-Level Interaction Insights into Carbon Utilization and Element Cycling Functions of Hydrothermarchaeota in Hydrothermal Sediment.</title>
        <authorList>
            <person name="Zhou Z."/>
            <person name="Liu Y."/>
            <person name="Xu W."/>
            <person name="Pan J."/>
            <person name="Luo Z.H."/>
            <person name="Li M."/>
        </authorList>
    </citation>
    <scope>NUCLEOTIDE SEQUENCE [LARGE SCALE GENOMIC DNA]</scope>
    <source>
        <strain evidence="2">HyVt-389</strain>
    </source>
</reference>
<dbReference type="Pfam" id="PF01936">
    <property type="entry name" value="NYN"/>
    <property type="match status" value="1"/>
</dbReference>
<dbReference type="EMBL" id="DRIH01000235">
    <property type="protein sequence ID" value="HEC68458.1"/>
    <property type="molecule type" value="Genomic_DNA"/>
</dbReference>
<proteinExistence type="predicted"/>
<sequence>MIQNYVKGTCYVFIDASNIYHSFKKLGWKIDFLKLKNYFESNVQLGGIYYYSAYDPSYSKQRKFLDFLEIIGYTVRKKKVKFIKDSNLEEGGFHKGNLDVELTIDAVHSRDRFQTFILFSGDSDFESLLKYMKAYRKNCIVVSTKDHISIELLKQAKFIDLKKLRGEIELKEG</sequence>
<dbReference type="Gene3D" id="3.40.50.1010">
    <property type="entry name" value="5'-nuclease"/>
    <property type="match status" value="1"/>
</dbReference>
<organism evidence="2">
    <name type="scientific">Desulfofervidus auxilii</name>
    <dbReference type="NCBI Taxonomy" id="1621989"/>
    <lineage>
        <taxon>Bacteria</taxon>
        <taxon>Pseudomonadati</taxon>
        <taxon>Thermodesulfobacteriota</taxon>
        <taxon>Candidatus Desulfofervidia</taxon>
        <taxon>Candidatus Desulfofervidales</taxon>
        <taxon>Candidatus Desulfofervidaceae</taxon>
        <taxon>Candidatus Desulfofervidus</taxon>
    </lineage>
</organism>
<dbReference type="InterPro" id="IPR047140">
    <property type="entry name" value="LabA"/>
</dbReference>
<dbReference type="PANTHER" id="PTHR35458:SF2">
    <property type="entry name" value="SLR0755 PROTEIN"/>
    <property type="match status" value="1"/>
</dbReference>
<dbReference type="GO" id="GO:0004540">
    <property type="term" value="F:RNA nuclease activity"/>
    <property type="evidence" value="ECO:0007669"/>
    <property type="project" value="InterPro"/>
</dbReference>
<dbReference type="Proteomes" id="UP000885738">
    <property type="component" value="Unassembled WGS sequence"/>
</dbReference>
<dbReference type="AlphaFoldDB" id="A0A7C1W2E4"/>
<dbReference type="InterPro" id="IPR021139">
    <property type="entry name" value="NYN"/>
</dbReference>
<comment type="caution">
    <text evidence="2">The sequence shown here is derived from an EMBL/GenBank/DDBJ whole genome shotgun (WGS) entry which is preliminary data.</text>
</comment>
<dbReference type="CDD" id="cd10911">
    <property type="entry name" value="PIN_LabA"/>
    <property type="match status" value="1"/>
</dbReference>
<gene>
    <name evidence="2" type="ORF">ENI35_06600</name>
</gene>
<dbReference type="PANTHER" id="PTHR35458">
    <property type="entry name" value="SLR0755 PROTEIN"/>
    <property type="match status" value="1"/>
</dbReference>
<evidence type="ECO:0000259" key="1">
    <source>
        <dbReference type="Pfam" id="PF01936"/>
    </source>
</evidence>
<feature type="domain" description="NYN" evidence="1">
    <location>
        <begin position="11"/>
        <end position="161"/>
    </location>
</feature>
<protein>
    <submittedName>
        <fullName evidence="2">NYN domain-containing protein</fullName>
    </submittedName>
</protein>